<dbReference type="InterPro" id="IPR036236">
    <property type="entry name" value="Znf_C2H2_sf"/>
</dbReference>
<name>A0AAE1L9J4_9NEOP</name>
<dbReference type="Gene3D" id="3.30.160.60">
    <property type="entry name" value="Classic Zinc Finger"/>
    <property type="match status" value="1"/>
</dbReference>
<organism evidence="1 2">
    <name type="scientific">Frankliniella fusca</name>
    <dbReference type="NCBI Taxonomy" id="407009"/>
    <lineage>
        <taxon>Eukaryota</taxon>
        <taxon>Metazoa</taxon>
        <taxon>Ecdysozoa</taxon>
        <taxon>Arthropoda</taxon>
        <taxon>Hexapoda</taxon>
        <taxon>Insecta</taxon>
        <taxon>Pterygota</taxon>
        <taxon>Neoptera</taxon>
        <taxon>Paraneoptera</taxon>
        <taxon>Thysanoptera</taxon>
        <taxon>Terebrantia</taxon>
        <taxon>Thripoidea</taxon>
        <taxon>Thripidae</taxon>
        <taxon>Frankliniella</taxon>
    </lineage>
</organism>
<protein>
    <submittedName>
        <fullName evidence="1">Zinc finger and BTB domain-containing protein 7A</fullName>
    </submittedName>
</protein>
<comment type="caution">
    <text evidence="1">The sequence shown here is derived from an EMBL/GenBank/DDBJ whole genome shotgun (WGS) entry which is preliminary data.</text>
</comment>
<dbReference type="EMBL" id="JAHWGI010000267">
    <property type="protein sequence ID" value="KAK3911448.1"/>
    <property type="molecule type" value="Genomic_DNA"/>
</dbReference>
<accession>A0AAE1L9J4</accession>
<dbReference type="AlphaFoldDB" id="A0AAE1L9J4"/>
<gene>
    <name evidence="1" type="ORF">KUF71_021176</name>
</gene>
<dbReference type="Proteomes" id="UP001219518">
    <property type="component" value="Unassembled WGS sequence"/>
</dbReference>
<dbReference type="SUPFAM" id="SSF57667">
    <property type="entry name" value="beta-beta-alpha zinc fingers"/>
    <property type="match status" value="1"/>
</dbReference>
<evidence type="ECO:0000313" key="2">
    <source>
        <dbReference type="Proteomes" id="UP001219518"/>
    </source>
</evidence>
<reference evidence="1" key="2">
    <citation type="journal article" date="2023" name="BMC Genomics">
        <title>Pest status, molecular evolution, and epigenetic factors derived from the genome assembly of Frankliniella fusca, a thysanopteran phytovirus vector.</title>
        <authorList>
            <person name="Catto M.A."/>
            <person name="Labadie P.E."/>
            <person name="Jacobson A.L."/>
            <person name="Kennedy G.G."/>
            <person name="Srinivasan R."/>
            <person name="Hunt B.G."/>
        </authorList>
    </citation>
    <scope>NUCLEOTIDE SEQUENCE</scope>
    <source>
        <strain evidence="1">PL_HMW_Pooled</strain>
    </source>
</reference>
<keyword evidence="2" id="KW-1185">Reference proteome</keyword>
<reference evidence="1" key="1">
    <citation type="submission" date="2021-07" db="EMBL/GenBank/DDBJ databases">
        <authorList>
            <person name="Catto M.A."/>
            <person name="Jacobson A."/>
            <person name="Kennedy G."/>
            <person name="Labadie P."/>
            <person name="Hunt B.G."/>
            <person name="Srinivasan R."/>
        </authorList>
    </citation>
    <scope>NUCLEOTIDE SEQUENCE</scope>
    <source>
        <strain evidence="1">PL_HMW_Pooled</strain>
        <tissue evidence="1">Head</tissue>
    </source>
</reference>
<proteinExistence type="predicted"/>
<sequence>MFCGVAQTSSTNELSHKLFFERLPNGLIMCKICGRAVSHMKNHFTTHSNEKAQCPVCFVYRSRPDNLKRHMKTAHPDYPL</sequence>
<evidence type="ECO:0000313" key="1">
    <source>
        <dbReference type="EMBL" id="KAK3911448.1"/>
    </source>
</evidence>